<evidence type="ECO:0000313" key="2">
    <source>
        <dbReference type="EMBL" id="KAG6508488.1"/>
    </source>
</evidence>
<feature type="compositionally biased region" description="Basic residues" evidence="1">
    <location>
        <begin position="453"/>
        <end position="468"/>
    </location>
</feature>
<feature type="compositionally biased region" description="Basic and acidic residues" evidence="1">
    <location>
        <begin position="469"/>
        <end position="488"/>
    </location>
</feature>
<dbReference type="OrthoDB" id="1934890at2759"/>
<feature type="compositionally biased region" description="Basic and acidic residues" evidence="1">
    <location>
        <begin position="558"/>
        <end position="577"/>
    </location>
</feature>
<evidence type="ECO:0000256" key="1">
    <source>
        <dbReference type="SAM" id="MobiDB-lite"/>
    </source>
</evidence>
<feature type="compositionally biased region" description="Acidic residues" evidence="1">
    <location>
        <begin position="519"/>
        <end position="530"/>
    </location>
</feature>
<dbReference type="PANTHER" id="PTHR33448:SF4">
    <property type="entry name" value="CHLOROPLAST PROTEIN HCF243"/>
    <property type="match status" value="1"/>
</dbReference>
<dbReference type="PANTHER" id="PTHR33448">
    <property type="entry name" value="CHLOROPLAST PROTEIN HCF243-RELATED"/>
    <property type="match status" value="1"/>
</dbReference>
<dbReference type="EMBL" id="JACMSC010000009">
    <property type="protein sequence ID" value="KAG6508488.1"/>
    <property type="molecule type" value="Genomic_DNA"/>
</dbReference>
<reference evidence="2 3" key="1">
    <citation type="submission" date="2020-08" db="EMBL/GenBank/DDBJ databases">
        <title>Plant Genome Project.</title>
        <authorList>
            <person name="Zhang R.-G."/>
        </authorList>
    </citation>
    <scope>NUCLEOTIDE SEQUENCE [LARGE SCALE GENOMIC DNA]</scope>
    <source>
        <tissue evidence="2">Rhizome</tissue>
    </source>
</reference>
<name>A0A8J5GR28_ZINOF</name>
<feature type="compositionally biased region" description="Low complexity" evidence="1">
    <location>
        <begin position="1"/>
        <end position="13"/>
    </location>
</feature>
<feature type="compositionally biased region" description="Polar residues" evidence="1">
    <location>
        <begin position="429"/>
        <end position="438"/>
    </location>
</feature>
<organism evidence="2 3">
    <name type="scientific">Zingiber officinale</name>
    <name type="common">Ginger</name>
    <name type="synonym">Amomum zingiber</name>
    <dbReference type="NCBI Taxonomy" id="94328"/>
    <lineage>
        <taxon>Eukaryota</taxon>
        <taxon>Viridiplantae</taxon>
        <taxon>Streptophyta</taxon>
        <taxon>Embryophyta</taxon>
        <taxon>Tracheophyta</taxon>
        <taxon>Spermatophyta</taxon>
        <taxon>Magnoliopsida</taxon>
        <taxon>Liliopsida</taxon>
        <taxon>Zingiberales</taxon>
        <taxon>Zingiberaceae</taxon>
        <taxon>Zingiber</taxon>
    </lineage>
</organism>
<dbReference type="AlphaFoldDB" id="A0A8J5GR28"/>
<keyword evidence="3" id="KW-1185">Reference proteome</keyword>
<feature type="region of interest" description="Disordered" evidence="1">
    <location>
        <begin position="347"/>
        <end position="577"/>
    </location>
</feature>
<dbReference type="Proteomes" id="UP000734854">
    <property type="component" value="Unassembled WGS sequence"/>
</dbReference>
<evidence type="ECO:0000313" key="3">
    <source>
        <dbReference type="Proteomes" id="UP000734854"/>
    </source>
</evidence>
<feature type="compositionally biased region" description="Basic and acidic residues" evidence="1">
    <location>
        <begin position="439"/>
        <end position="452"/>
    </location>
</feature>
<gene>
    <name evidence="2" type="ORF">ZIOFF_033862</name>
</gene>
<feature type="region of interest" description="Disordered" evidence="1">
    <location>
        <begin position="1"/>
        <end position="50"/>
    </location>
</feature>
<comment type="caution">
    <text evidence="2">The sequence shown here is derived from an EMBL/GenBank/DDBJ whole genome shotgun (WGS) entry which is preliminary data.</text>
</comment>
<feature type="region of interest" description="Disordered" evidence="1">
    <location>
        <begin position="281"/>
        <end position="324"/>
    </location>
</feature>
<protein>
    <submittedName>
        <fullName evidence="2">Uncharacterized protein</fullName>
    </submittedName>
</protein>
<feature type="compositionally biased region" description="Basic and acidic residues" evidence="1">
    <location>
        <begin position="503"/>
        <end position="515"/>
    </location>
</feature>
<proteinExistence type="predicted"/>
<feature type="compositionally biased region" description="Basic and acidic residues" evidence="1">
    <location>
        <begin position="347"/>
        <end position="363"/>
    </location>
</feature>
<accession>A0A8J5GR28</accession>
<sequence length="724" mass="80541">MRVPPSRLLPSPGRSREPAAAVPALSSSRSRRLRSSGSVKGGQSPMFPLVAGGRRKGVAFEAAEPSSPKVTCIGQVRVKSKKKKASPAVAAVVRSRSVRGSGTEASFRRMEDGNGSRGCWPSRKHKWANRLPVSINCFFPCGGRSLCSSSCSRSGADRAEECGEEWWSSNGAVFARWPVAVPQSDEGKERGVFSVVVEEKGDREMGMVIAERVKGEELGFDVEVKKRNEVVMLVGKSEEKQEEVQICIPPRNALLLMRCRSDPVRMAALTTRLLDSPAMKVSVEERDEDEGNCDERNGDQCAKSNVAMEGEEKGTRAPEAMQENQDSVLTEQLMKEFDDSLEKLKKEELNSDKEKQSQFKEQGEVATAAEVVELEEGGKENAEGDEQEQEVALVESEKASLREKIDENEMPSESPLQERETGKEPSIIMRSSSCPSTVDKQERTMSRRSQERGRRHNPSSKERGRRHSFSTEREARRPSFNTEKEVRRSSFSSEGKETWSFSIEKDGLKLEKEPMNQEQNEEEEEEEDSAADMGRKDDIFAVPKTHSRGIEEEEEEDGGRQHFRIEEETGQKGVEEKSPDLPDCLLLMLYEPKLSMEVSKETWVCSDDFLQRNRHPSKSTAAATTTMVTSTDEASEIANENKEVGTPMQDACRPPAPTLLAADTEKKLTINAVAKHAQVPTLAYEPLVLTRCKSEPMRSSASLTPDACFWRDRHRPIGATGIGF</sequence>
<feature type="compositionally biased region" description="Basic and acidic residues" evidence="1">
    <location>
        <begin position="395"/>
        <end position="407"/>
    </location>
</feature>